<dbReference type="InterPro" id="IPR009012">
    <property type="entry name" value="GrpE_head"/>
</dbReference>
<dbReference type="SUPFAM" id="SSF51064">
    <property type="entry name" value="Head domain of nucleotide exchange factor GrpE"/>
    <property type="match status" value="1"/>
</dbReference>
<accession>A0A2M7SFG9</accession>
<sequence length="169" mass="19133">MNEKTEEKIGDNEQLRREIEEKSALCKEYLDHLVRLKAEFENFKKRADKEKLEYVKFSNADLIRQVLPVIESLEMGLGAAKSLPGAQELVKGLEMVVSELQEILESNGLTRIETKGRLFDPHVHEVVEHVEVSSSAAENEIIEEVKAGYILYGRVLCPALVKIAKKVKS</sequence>
<comment type="similarity">
    <text evidence="1 3 4">Belongs to the GrpE family.</text>
</comment>
<keyword evidence="3" id="KW-0963">Cytoplasm</keyword>
<dbReference type="Proteomes" id="UP000229307">
    <property type="component" value="Unassembled WGS sequence"/>
</dbReference>
<evidence type="ECO:0000313" key="6">
    <source>
        <dbReference type="EMBL" id="PIZ18248.1"/>
    </source>
</evidence>
<dbReference type="EMBL" id="PFMR01000016">
    <property type="protein sequence ID" value="PIZ18248.1"/>
    <property type="molecule type" value="Genomic_DNA"/>
</dbReference>
<dbReference type="Gene3D" id="2.30.22.10">
    <property type="entry name" value="Head domain of nucleotide exchange factor GrpE"/>
    <property type="match status" value="1"/>
</dbReference>
<dbReference type="PANTHER" id="PTHR21237:SF23">
    <property type="entry name" value="GRPE PROTEIN HOMOLOG, MITOCHONDRIAL"/>
    <property type="match status" value="1"/>
</dbReference>
<comment type="function">
    <text evidence="3">Participates actively in the response to hyperosmotic and heat shock by preventing the aggregation of stress-denatured proteins, in association with DnaK and GrpE. It is the nucleotide exchange factor for DnaK and may function as a thermosensor. Unfolded proteins bind initially to DnaJ; upon interaction with the DnaJ-bound protein, DnaK hydrolyzes its bound ATP, resulting in the formation of a stable complex. GrpE releases ADP from DnaK; ATP binding to DnaK triggers the release of the substrate protein, thus completing the reaction cycle. Several rounds of ATP-dependent interactions between DnaJ, DnaK and GrpE are required for fully efficient folding.</text>
</comment>
<reference evidence="7" key="1">
    <citation type="submission" date="2017-09" db="EMBL/GenBank/DDBJ databases">
        <title>Depth-based differentiation of microbial function through sediment-hosted aquifers and enrichment of novel symbionts in the deep terrestrial subsurface.</title>
        <authorList>
            <person name="Probst A.J."/>
            <person name="Ladd B."/>
            <person name="Jarett J.K."/>
            <person name="Geller-Mcgrath D.E."/>
            <person name="Sieber C.M.K."/>
            <person name="Emerson J.B."/>
            <person name="Anantharaman K."/>
            <person name="Thomas B.C."/>
            <person name="Malmstrom R."/>
            <person name="Stieglmeier M."/>
            <person name="Klingl A."/>
            <person name="Woyke T."/>
            <person name="Ryan C.M."/>
            <person name="Banfield J.F."/>
        </authorList>
    </citation>
    <scope>NUCLEOTIDE SEQUENCE [LARGE SCALE GENOMIC DNA]</scope>
</reference>
<dbReference type="Pfam" id="PF01025">
    <property type="entry name" value="GrpE"/>
    <property type="match status" value="1"/>
</dbReference>
<keyword evidence="5" id="KW-0175">Coiled coil</keyword>
<dbReference type="GO" id="GO:0000774">
    <property type="term" value="F:adenyl-nucleotide exchange factor activity"/>
    <property type="evidence" value="ECO:0007669"/>
    <property type="project" value="InterPro"/>
</dbReference>
<dbReference type="InterPro" id="IPR000740">
    <property type="entry name" value="GrpE"/>
</dbReference>
<dbReference type="AlphaFoldDB" id="A0A2M7SFG9"/>
<evidence type="ECO:0000313" key="7">
    <source>
        <dbReference type="Proteomes" id="UP000229307"/>
    </source>
</evidence>
<comment type="subcellular location">
    <subcellularLocation>
        <location evidence="3">Cytoplasm</location>
    </subcellularLocation>
</comment>
<dbReference type="HAMAP" id="MF_01151">
    <property type="entry name" value="GrpE"/>
    <property type="match status" value="1"/>
</dbReference>
<dbReference type="PANTHER" id="PTHR21237">
    <property type="entry name" value="GRPE PROTEIN"/>
    <property type="match status" value="1"/>
</dbReference>
<comment type="caution">
    <text evidence="6">The sequence shown here is derived from an EMBL/GenBank/DDBJ whole genome shotgun (WGS) entry which is preliminary data.</text>
</comment>
<keyword evidence="3" id="KW-0346">Stress response</keyword>
<keyword evidence="2 3" id="KW-0143">Chaperone</keyword>
<evidence type="ECO:0000256" key="3">
    <source>
        <dbReference type="HAMAP-Rule" id="MF_01151"/>
    </source>
</evidence>
<dbReference type="GO" id="GO:0005737">
    <property type="term" value="C:cytoplasm"/>
    <property type="evidence" value="ECO:0007669"/>
    <property type="project" value="UniProtKB-SubCell"/>
</dbReference>
<dbReference type="InterPro" id="IPR013805">
    <property type="entry name" value="GrpE_CC"/>
</dbReference>
<protein>
    <recommendedName>
        <fullName evidence="3">Protein GrpE</fullName>
    </recommendedName>
    <alternativeName>
        <fullName evidence="3">HSP-70 cofactor</fullName>
    </alternativeName>
</protein>
<dbReference type="GO" id="GO:0051087">
    <property type="term" value="F:protein-folding chaperone binding"/>
    <property type="evidence" value="ECO:0007669"/>
    <property type="project" value="InterPro"/>
</dbReference>
<dbReference type="GO" id="GO:0042803">
    <property type="term" value="F:protein homodimerization activity"/>
    <property type="evidence" value="ECO:0007669"/>
    <property type="project" value="InterPro"/>
</dbReference>
<dbReference type="SUPFAM" id="SSF58014">
    <property type="entry name" value="Coiled-coil domain of nucleotide exchange factor GrpE"/>
    <property type="match status" value="1"/>
</dbReference>
<evidence type="ECO:0000256" key="1">
    <source>
        <dbReference type="ARBA" id="ARBA00009054"/>
    </source>
</evidence>
<proteinExistence type="inferred from homology"/>
<dbReference type="CDD" id="cd00446">
    <property type="entry name" value="GrpE"/>
    <property type="match status" value="1"/>
</dbReference>
<dbReference type="GO" id="GO:0051082">
    <property type="term" value="F:unfolded protein binding"/>
    <property type="evidence" value="ECO:0007669"/>
    <property type="project" value="TreeGrafter"/>
</dbReference>
<evidence type="ECO:0000256" key="2">
    <source>
        <dbReference type="ARBA" id="ARBA00023186"/>
    </source>
</evidence>
<feature type="coiled-coil region" evidence="5">
    <location>
        <begin position="2"/>
        <end position="53"/>
    </location>
</feature>
<dbReference type="GO" id="GO:0006457">
    <property type="term" value="P:protein folding"/>
    <property type="evidence" value="ECO:0007669"/>
    <property type="project" value="InterPro"/>
</dbReference>
<organism evidence="6 7">
    <name type="scientific">Candidatus Desantisbacteria bacterium CG_4_10_14_0_8_um_filter_48_22</name>
    <dbReference type="NCBI Taxonomy" id="1974543"/>
    <lineage>
        <taxon>Bacteria</taxon>
        <taxon>Candidatus Desantisiibacteriota</taxon>
    </lineage>
</organism>
<dbReference type="Gene3D" id="3.90.20.20">
    <property type="match status" value="1"/>
</dbReference>
<evidence type="ECO:0000256" key="4">
    <source>
        <dbReference type="RuleBase" id="RU004478"/>
    </source>
</evidence>
<gene>
    <name evidence="3 6" type="primary">grpE</name>
    <name evidence="6" type="ORF">COY52_00425</name>
</gene>
<dbReference type="PRINTS" id="PR00773">
    <property type="entry name" value="GRPEPROTEIN"/>
</dbReference>
<comment type="subunit">
    <text evidence="3">Homodimer.</text>
</comment>
<evidence type="ECO:0000256" key="5">
    <source>
        <dbReference type="SAM" id="Coils"/>
    </source>
</evidence>
<name>A0A2M7SFG9_9BACT</name>